<feature type="binding site" evidence="8">
    <location>
        <position position="162"/>
    </location>
    <ligand>
        <name>substrate</name>
    </ligand>
</feature>
<dbReference type="InterPro" id="IPR001048">
    <property type="entry name" value="Asp/Glu/Uridylate_kinase"/>
</dbReference>
<dbReference type="RefSeq" id="WP_114002447.1">
    <property type="nucleotide sequence ID" value="NZ_PSQG01000016.1"/>
</dbReference>
<dbReference type="EC" id="2.7.2.11" evidence="8"/>
<dbReference type="SUPFAM" id="SSF53633">
    <property type="entry name" value="Carbamate kinase-like"/>
    <property type="match status" value="1"/>
</dbReference>
<dbReference type="PRINTS" id="PR00474">
    <property type="entry name" value="GLU5KINASE"/>
</dbReference>
<comment type="catalytic activity">
    <reaction evidence="8">
        <text>L-glutamate + ATP = L-glutamyl 5-phosphate + ADP</text>
        <dbReference type="Rhea" id="RHEA:14877"/>
        <dbReference type="ChEBI" id="CHEBI:29985"/>
        <dbReference type="ChEBI" id="CHEBI:30616"/>
        <dbReference type="ChEBI" id="CHEBI:58274"/>
        <dbReference type="ChEBI" id="CHEBI:456216"/>
        <dbReference type="EC" id="2.7.2.11"/>
    </reaction>
</comment>
<keyword evidence="3 8" id="KW-0641">Proline biosynthesis</keyword>
<comment type="pathway">
    <text evidence="8">Amino-acid biosynthesis; L-proline biosynthesis; L-glutamate 5-semialdehyde from L-glutamate: step 1/2.</text>
</comment>
<evidence type="ECO:0000259" key="9">
    <source>
        <dbReference type="Pfam" id="PF00696"/>
    </source>
</evidence>
<dbReference type="InterPro" id="IPR041739">
    <property type="entry name" value="G5K_ProB"/>
</dbReference>
<evidence type="ECO:0000256" key="8">
    <source>
        <dbReference type="HAMAP-Rule" id="MF_00456"/>
    </source>
</evidence>
<keyword evidence="5 8" id="KW-0547">Nucleotide-binding</keyword>
<name>A0A367FZ81_9FIRM</name>
<evidence type="ECO:0000256" key="6">
    <source>
        <dbReference type="ARBA" id="ARBA00022777"/>
    </source>
</evidence>
<protein>
    <recommendedName>
        <fullName evidence="8">Glutamate 5-kinase</fullName>
        <ecNumber evidence="8">2.7.2.11</ecNumber>
    </recommendedName>
    <alternativeName>
        <fullName evidence="8">Gamma-glutamyl kinase</fullName>
        <shortName evidence="8">GK</shortName>
    </alternativeName>
</protein>
<keyword evidence="6 8" id="KW-0418">Kinase</keyword>
<dbReference type="PANTHER" id="PTHR43654:SF1">
    <property type="entry name" value="ISOPENTENYL PHOSPHATE KINASE"/>
    <property type="match status" value="1"/>
</dbReference>
<evidence type="ECO:0000313" key="11">
    <source>
        <dbReference type="Proteomes" id="UP000253208"/>
    </source>
</evidence>
<comment type="similarity">
    <text evidence="8">Belongs to the glutamate 5-kinase family.</text>
</comment>
<evidence type="ECO:0000256" key="4">
    <source>
        <dbReference type="ARBA" id="ARBA00022679"/>
    </source>
</evidence>
<keyword evidence="1 8" id="KW-0963">Cytoplasm</keyword>
<feature type="binding site" evidence="8">
    <location>
        <begin position="225"/>
        <end position="231"/>
    </location>
    <ligand>
        <name>ATP</name>
        <dbReference type="ChEBI" id="CHEBI:30616"/>
    </ligand>
</feature>
<sequence>MNADYRERLKDKKRIVIKIGSSSLIHAETGRLDFRKLEILARELSDLHNQGKDVVLVSSGAIAVGAAALGMKGKPAELEKKQACAAVGQARLMTIYQKLFGEYNQMVAQILMTKNTMVNNTNRRNAQNTFQQLLAEKVIPIVNENDSVSSYEFQNLVKFGDNDTLSSVVAALIDADLLILMSDIDGLFTDDPNSNPDAQFIDIVENMDDNMRKLGKSSTGSNVGTGGMATKLTAAIIATAAGADMVIANGNDFHNIHRIVEGRSCGTLFVGNKKEEFFLIDYIEKLL</sequence>
<evidence type="ECO:0000256" key="3">
    <source>
        <dbReference type="ARBA" id="ARBA00022650"/>
    </source>
</evidence>
<feature type="binding site" evidence="8">
    <location>
        <position position="59"/>
    </location>
    <ligand>
        <name>substrate</name>
    </ligand>
</feature>
<dbReference type="EMBL" id="PSQG01000016">
    <property type="protein sequence ID" value="RCH43156.1"/>
    <property type="molecule type" value="Genomic_DNA"/>
</dbReference>
<feature type="binding site" evidence="8">
    <location>
        <begin position="182"/>
        <end position="183"/>
    </location>
    <ligand>
        <name>ATP</name>
        <dbReference type="ChEBI" id="CHEBI:30616"/>
    </ligand>
</feature>
<feature type="domain" description="Aspartate/glutamate/uridylate kinase" evidence="9">
    <location>
        <begin position="13"/>
        <end position="249"/>
    </location>
</feature>
<dbReference type="FunFam" id="3.40.1160.10:FF:000018">
    <property type="entry name" value="Glutamate 5-kinase"/>
    <property type="match status" value="1"/>
</dbReference>
<dbReference type="InterPro" id="IPR011529">
    <property type="entry name" value="Glu_5kinase"/>
</dbReference>
<dbReference type="InterPro" id="IPR036393">
    <property type="entry name" value="AceGlu_kinase-like_sf"/>
</dbReference>
<keyword evidence="2 8" id="KW-0028">Amino-acid biosynthesis</keyword>
<dbReference type="InterPro" id="IPR019797">
    <property type="entry name" value="Glutamate_5-kinase_CS"/>
</dbReference>
<comment type="caution">
    <text evidence="10">The sequence shown here is derived from an EMBL/GenBank/DDBJ whole genome shotgun (WGS) entry which is preliminary data.</text>
</comment>
<evidence type="ECO:0000256" key="1">
    <source>
        <dbReference type="ARBA" id="ARBA00022490"/>
    </source>
</evidence>
<feature type="binding site" evidence="8">
    <location>
        <position position="18"/>
    </location>
    <ligand>
        <name>ATP</name>
        <dbReference type="ChEBI" id="CHEBI:30616"/>
    </ligand>
</feature>
<dbReference type="PROSITE" id="PS00902">
    <property type="entry name" value="GLUTAMATE_5_KINASE"/>
    <property type="match status" value="1"/>
</dbReference>
<dbReference type="Proteomes" id="UP000253208">
    <property type="component" value="Unassembled WGS sequence"/>
</dbReference>
<dbReference type="Gene3D" id="3.40.1160.10">
    <property type="entry name" value="Acetylglutamate kinase-like"/>
    <property type="match status" value="1"/>
</dbReference>
<evidence type="ECO:0000313" key="10">
    <source>
        <dbReference type="EMBL" id="RCH43156.1"/>
    </source>
</evidence>
<reference evidence="10 11" key="1">
    <citation type="submission" date="2018-02" db="EMBL/GenBank/DDBJ databases">
        <title>Complete genome sequencing of Faecalibacterium prausnitzii strains isolated from the human gut.</title>
        <authorList>
            <person name="Fitzgerald B.C."/>
            <person name="Shkoporov A.N."/>
            <person name="Ross P.R."/>
            <person name="Hill C."/>
        </authorList>
    </citation>
    <scope>NUCLEOTIDE SEQUENCE [LARGE SCALE GENOMIC DNA]</scope>
    <source>
        <strain evidence="10 11">APC942/31-1</strain>
    </source>
</reference>
<dbReference type="InterPro" id="IPR005715">
    <property type="entry name" value="Glu_5kinase/COase_Synthase"/>
</dbReference>
<dbReference type="GO" id="GO:0005524">
    <property type="term" value="F:ATP binding"/>
    <property type="evidence" value="ECO:0007669"/>
    <property type="project" value="UniProtKB-KW"/>
</dbReference>
<proteinExistence type="inferred from homology"/>
<dbReference type="GO" id="GO:0004349">
    <property type="term" value="F:glutamate 5-kinase activity"/>
    <property type="evidence" value="ECO:0007669"/>
    <property type="project" value="UniProtKB-UniRule"/>
</dbReference>
<gene>
    <name evidence="8 10" type="primary">proB</name>
    <name evidence="10" type="ORF">C4886_11755</name>
</gene>
<dbReference type="PIRSF" id="PIRSF000729">
    <property type="entry name" value="GK"/>
    <property type="match status" value="1"/>
</dbReference>
<dbReference type="CDD" id="cd04242">
    <property type="entry name" value="AAK_G5K_ProB"/>
    <property type="match status" value="1"/>
</dbReference>
<feature type="binding site" evidence="8">
    <location>
        <position position="146"/>
    </location>
    <ligand>
        <name>substrate</name>
    </ligand>
</feature>
<dbReference type="GO" id="GO:0055129">
    <property type="term" value="P:L-proline biosynthetic process"/>
    <property type="evidence" value="ECO:0007669"/>
    <property type="project" value="UniProtKB-UniRule"/>
</dbReference>
<organism evidence="10 11">
    <name type="scientific">Blautia obeum</name>
    <dbReference type="NCBI Taxonomy" id="40520"/>
    <lineage>
        <taxon>Bacteria</taxon>
        <taxon>Bacillati</taxon>
        <taxon>Bacillota</taxon>
        <taxon>Clostridia</taxon>
        <taxon>Lachnospirales</taxon>
        <taxon>Lachnospiraceae</taxon>
        <taxon>Blautia</taxon>
    </lineage>
</organism>
<evidence type="ECO:0000256" key="7">
    <source>
        <dbReference type="ARBA" id="ARBA00022840"/>
    </source>
</evidence>
<dbReference type="GO" id="GO:0005829">
    <property type="term" value="C:cytosol"/>
    <property type="evidence" value="ECO:0007669"/>
    <property type="project" value="TreeGrafter"/>
</dbReference>
<accession>A0A367FZ81</accession>
<dbReference type="UniPathway" id="UPA00098">
    <property type="reaction ID" value="UER00359"/>
</dbReference>
<dbReference type="Pfam" id="PF00696">
    <property type="entry name" value="AA_kinase"/>
    <property type="match status" value="1"/>
</dbReference>
<dbReference type="InterPro" id="IPR001057">
    <property type="entry name" value="Glu/AcGlu_kinase"/>
</dbReference>
<comment type="function">
    <text evidence="8">Catalyzes the transfer of a phosphate group to glutamate to form L-glutamate 5-phosphate.</text>
</comment>
<dbReference type="HAMAP" id="MF_00456">
    <property type="entry name" value="ProB"/>
    <property type="match status" value="1"/>
</dbReference>
<keyword evidence="4 8" id="KW-0808">Transferase</keyword>
<dbReference type="PANTHER" id="PTHR43654">
    <property type="entry name" value="GLUTAMATE 5-KINASE"/>
    <property type="match status" value="1"/>
</dbReference>
<comment type="subcellular location">
    <subcellularLocation>
        <location evidence="8">Cytoplasm</location>
    </subcellularLocation>
</comment>
<dbReference type="AlphaFoldDB" id="A0A367FZ81"/>
<evidence type="ECO:0000256" key="2">
    <source>
        <dbReference type="ARBA" id="ARBA00022605"/>
    </source>
</evidence>
<dbReference type="NCBIfam" id="TIGR01027">
    <property type="entry name" value="proB"/>
    <property type="match status" value="1"/>
</dbReference>
<keyword evidence="7 8" id="KW-0067">ATP-binding</keyword>
<evidence type="ECO:0000256" key="5">
    <source>
        <dbReference type="ARBA" id="ARBA00022741"/>
    </source>
</evidence>